<dbReference type="AlphaFoldDB" id="A0AAD6WUT9"/>
<dbReference type="Proteomes" id="UP001218188">
    <property type="component" value="Unassembled WGS sequence"/>
</dbReference>
<reference evidence="1" key="1">
    <citation type="submission" date="2023-03" db="EMBL/GenBank/DDBJ databases">
        <title>Massive genome expansion in bonnet fungi (Mycena s.s.) driven by repeated elements and novel gene families across ecological guilds.</title>
        <authorList>
            <consortium name="Lawrence Berkeley National Laboratory"/>
            <person name="Harder C.B."/>
            <person name="Miyauchi S."/>
            <person name="Viragh M."/>
            <person name="Kuo A."/>
            <person name="Thoen E."/>
            <person name="Andreopoulos B."/>
            <person name="Lu D."/>
            <person name="Skrede I."/>
            <person name="Drula E."/>
            <person name="Henrissat B."/>
            <person name="Morin E."/>
            <person name="Kohler A."/>
            <person name="Barry K."/>
            <person name="LaButti K."/>
            <person name="Morin E."/>
            <person name="Salamov A."/>
            <person name="Lipzen A."/>
            <person name="Mereny Z."/>
            <person name="Hegedus B."/>
            <person name="Baldrian P."/>
            <person name="Stursova M."/>
            <person name="Weitz H."/>
            <person name="Taylor A."/>
            <person name="Grigoriev I.V."/>
            <person name="Nagy L.G."/>
            <person name="Martin F."/>
            <person name="Kauserud H."/>
        </authorList>
    </citation>
    <scope>NUCLEOTIDE SEQUENCE</scope>
    <source>
        <strain evidence="1">CBHHK200</strain>
    </source>
</reference>
<protein>
    <submittedName>
        <fullName evidence="1">Uncharacterized protein</fullName>
    </submittedName>
</protein>
<keyword evidence="2" id="KW-1185">Reference proteome</keyword>
<accession>A0AAD6WUT9</accession>
<dbReference type="EMBL" id="JARJCM010000116">
    <property type="protein sequence ID" value="KAJ7028133.1"/>
    <property type="molecule type" value="Genomic_DNA"/>
</dbReference>
<evidence type="ECO:0000313" key="1">
    <source>
        <dbReference type="EMBL" id="KAJ7028133.1"/>
    </source>
</evidence>
<name>A0AAD6WUT9_9AGAR</name>
<proteinExistence type="predicted"/>
<sequence length="257" mass="28301">MASPLLTPAMSASTQQDRLAVIWIQKAPPHLSKKEFDAKVDALVDSLVALPVARKNFMAFKVLYQNNRMDSVLRECGYPEPPVNVVVIAECETMDNFTEFASDEEVKKLLLAAKTSGFQAGACVFAADVNTKIDDPTPAELNLWVGIYKIPSHLSRVEFEQKMDALSDDYIAGPLSQKHFVNHSMWKQNSSIARHVQDAGLPEAEPTVILMTQAQTWDKLIEVSDNSAGKNVITDAIHDFAVHVNSSCFGADVVVKI</sequence>
<comment type="caution">
    <text evidence="1">The sequence shown here is derived from an EMBL/GenBank/DDBJ whole genome shotgun (WGS) entry which is preliminary data.</text>
</comment>
<evidence type="ECO:0000313" key="2">
    <source>
        <dbReference type="Proteomes" id="UP001218188"/>
    </source>
</evidence>
<gene>
    <name evidence="1" type="ORF">C8F04DRAFT_1120591</name>
</gene>
<organism evidence="1 2">
    <name type="scientific">Mycena alexandri</name>
    <dbReference type="NCBI Taxonomy" id="1745969"/>
    <lineage>
        <taxon>Eukaryota</taxon>
        <taxon>Fungi</taxon>
        <taxon>Dikarya</taxon>
        <taxon>Basidiomycota</taxon>
        <taxon>Agaricomycotina</taxon>
        <taxon>Agaricomycetes</taxon>
        <taxon>Agaricomycetidae</taxon>
        <taxon>Agaricales</taxon>
        <taxon>Marasmiineae</taxon>
        <taxon>Mycenaceae</taxon>
        <taxon>Mycena</taxon>
    </lineage>
</organism>